<name>A0A068ZB99_9GAMM</name>
<dbReference type="InterPro" id="IPR013783">
    <property type="entry name" value="Ig-like_fold"/>
</dbReference>
<dbReference type="AlphaFoldDB" id="A0A068ZB99"/>
<dbReference type="STRING" id="138074.SYMBAF_50284"/>
<organism evidence="2 3">
    <name type="scientific">Serratia symbiotica</name>
    <dbReference type="NCBI Taxonomy" id="138074"/>
    <lineage>
        <taxon>Bacteria</taxon>
        <taxon>Pseudomonadati</taxon>
        <taxon>Pseudomonadota</taxon>
        <taxon>Gammaproteobacteria</taxon>
        <taxon>Enterobacterales</taxon>
        <taxon>Yersiniaceae</taxon>
        <taxon>Serratia</taxon>
    </lineage>
</organism>
<evidence type="ECO:0000313" key="2">
    <source>
        <dbReference type="EMBL" id="QLH62671.1"/>
    </source>
</evidence>
<sequence>MCTLLRLSLMAVWLLTSSNQALASASILIWPIDPVIEDQQPGTELWLENRDKVPVYMQIRVLGWQQMADKDDYSTQSAVIASPPVASIAPGKRQLIRLIKQSAPSAGQERAYRVLIDEVPMKDQPISDTQMGLKFQMRYSVPLFVSGKGVWTKQVSGKPRDFTTASQPQLSYRLLQQGNQRWLVVRNQGIVHARISKVTMQGNTLNPGLLGYVLPSSQMRFALPSAGNFSHGKLLATVNDNEQPVVIPSY</sequence>
<dbReference type="InterPro" id="IPR016147">
    <property type="entry name" value="Pili_assmbl_chaperone_N"/>
</dbReference>
<dbReference type="Gene3D" id="2.60.40.10">
    <property type="entry name" value="Immunoglobulins"/>
    <property type="match status" value="1"/>
</dbReference>
<dbReference type="EMBL" id="CP050855">
    <property type="protein sequence ID" value="QLH62671.1"/>
    <property type="molecule type" value="Genomic_DNA"/>
</dbReference>
<dbReference type="Pfam" id="PF00345">
    <property type="entry name" value="PapD_N"/>
    <property type="match status" value="1"/>
</dbReference>
<feature type="domain" description="Pili assembly chaperone N-terminal" evidence="1">
    <location>
        <begin position="36"/>
        <end position="146"/>
    </location>
</feature>
<dbReference type="GO" id="GO:0030288">
    <property type="term" value="C:outer membrane-bounded periplasmic space"/>
    <property type="evidence" value="ECO:0007669"/>
    <property type="project" value="InterPro"/>
</dbReference>
<accession>A0A068ZB99</accession>
<dbReference type="GO" id="GO:0071555">
    <property type="term" value="P:cell wall organization"/>
    <property type="evidence" value="ECO:0007669"/>
    <property type="project" value="InterPro"/>
</dbReference>
<dbReference type="PANTHER" id="PTHR30251">
    <property type="entry name" value="PILUS ASSEMBLY CHAPERONE"/>
    <property type="match status" value="1"/>
</dbReference>
<dbReference type="SUPFAM" id="SSF49354">
    <property type="entry name" value="PapD-like"/>
    <property type="match status" value="1"/>
</dbReference>
<evidence type="ECO:0000313" key="3">
    <source>
        <dbReference type="Proteomes" id="UP000042738"/>
    </source>
</evidence>
<reference evidence="2 3" key="1">
    <citation type="journal article" date="2014" name="Genome Announc.">
        <title>Whole-Genome Sequence of Serratia symbiotica Strain CWBI-2.3T, a Free-Living Symbiont of the Black Bean Aphid Aphis fabae.</title>
        <authorList>
            <person name="Foray V."/>
            <person name="Grigorescu A.S."/>
            <person name="Sabri A."/>
            <person name="Haubruge E."/>
            <person name="Lognay G."/>
            <person name="Francis F."/>
            <person name="Fauconnier M.L."/>
            <person name="Hance T."/>
            <person name="Thonart P."/>
        </authorList>
    </citation>
    <scope>NUCLEOTIDE SEQUENCE [LARGE SCALE GENOMIC DNA]</scope>
    <source>
        <strain evidence="2">CWBI-2.3</strain>
    </source>
</reference>
<dbReference type="InterPro" id="IPR008962">
    <property type="entry name" value="PapD-like_sf"/>
</dbReference>
<dbReference type="PANTHER" id="PTHR30251:SF4">
    <property type="entry name" value="SLR1668 PROTEIN"/>
    <property type="match status" value="1"/>
</dbReference>
<evidence type="ECO:0000259" key="1">
    <source>
        <dbReference type="Pfam" id="PF00345"/>
    </source>
</evidence>
<protein>
    <submittedName>
        <fullName evidence="2">Molecular chaperone</fullName>
    </submittedName>
</protein>
<dbReference type="RefSeq" id="WP_040265838.1">
    <property type="nucleotide sequence ID" value="NZ_CAXKXZ010000007.1"/>
</dbReference>
<gene>
    <name evidence="2" type="ORF">SYMBAF_06570</name>
</gene>
<dbReference type="GeneID" id="93736179"/>
<dbReference type="InterPro" id="IPR050643">
    <property type="entry name" value="Periplasmic_pilus_chap"/>
</dbReference>
<proteinExistence type="predicted"/>
<dbReference type="Proteomes" id="UP000042738">
    <property type="component" value="Chromosome"/>
</dbReference>